<dbReference type="CDD" id="cd07067">
    <property type="entry name" value="HP_PGM_like"/>
    <property type="match status" value="1"/>
</dbReference>
<keyword evidence="2" id="KW-1185">Reference proteome</keyword>
<dbReference type="PANTHER" id="PTHR48100">
    <property type="entry name" value="BROAD-SPECIFICITY PHOSPHATASE YOR283W-RELATED"/>
    <property type="match status" value="1"/>
</dbReference>
<evidence type="ECO:0000313" key="2">
    <source>
        <dbReference type="Proteomes" id="UP000003900"/>
    </source>
</evidence>
<reference evidence="1 2" key="1">
    <citation type="journal article" date="2012" name="J. Bacteriol.">
        <title>Genome Sequence of the Pattern-Forming Social Bacterium Paenibacillus dendritiformis C454 Chiral Morphotype.</title>
        <authorList>
            <person name="Sirota-Madi A."/>
            <person name="Olender T."/>
            <person name="Helman Y."/>
            <person name="Brainis I."/>
            <person name="Finkelshtein A."/>
            <person name="Roth D."/>
            <person name="Hagai E."/>
            <person name="Leshkowitz D."/>
            <person name="Brodsky L."/>
            <person name="Galatenko V."/>
            <person name="Nikolaev V."/>
            <person name="Gutnick D.L."/>
            <person name="Lancet D."/>
            <person name="Ben-Jacob E."/>
        </authorList>
    </citation>
    <scope>NUCLEOTIDE SEQUENCE [LARGE SCALE GENOMIC DNA]</scope>
    <source>
        <strain evidence="1 2">C454</strain>
    </source>
</reference>
<dbReference type="InterPro" id="IPR013078">
    <property type="entry name" value="His_Pase_superF_clade-1"/>
</dbReference>
<dbReference type="GO" id="GO:0016791">
    <property type="term" value="F:phosphatase activity"/>
    <property type="evidence" value="ECO:0007669"/>
    <property type="project" value="TreeGrafter"/>
</dbReference>
<sequence>MNRENEPRDTVVIFIRHAESEYAAGREQERGLTQQGMKNARRVSEMLAMEPIDHVYSSPYVRAILTVQALADARGLTVRPVDELHERRIAGDDHPLTASQFIASKRRAFEDFTYAEPGGESSEAAQSRAVPSLLGLIRRHDGQRIAIGTHGDIMTLMMNYFDSGYGYDFWKGTSMPDIYRCTFRGGNLVEVERMWK</sequence>
<dbReference type="RefSeq" id="WP_006679633.1">
    <property type="nucleotide sequence ID" value="NZ_AHKH01000141.1"/>
</dbReference>
<dbReference type="InterPro" id="IPR029033">
    <property type="entry name" value="His_PPase_superfam"/>
</dbReference>
<protein>
    <submittedName>
        <fullName evidence="1">Phosphoglycerate mutase</fullName>
    </submittedName>
</protein>
<dbReference type="Gene3D" id="3.40.50.1240">
    <property type="entry name" value="Phosphoglycerate mutase-like"/>
    <property type="match status" value="1"/>
</dbReference>
<dbReference type="EMBL" id="AHKH01000141">
    <property type="protein sequence ID" value="EHQ59371.1"/>
    <property type="molecule type" value="Genomic_DNA"/>
</dbReference>
<gene>
    <name evidence="1" type="ORF">PDENDC454_25791</name>
</gene>
<dbReference type="SMART" id="SM00855">
    <property type="entry name" value="PGAM"/>
    <property type="match status" value="1"/>
</dbReference>
<comment type="caution">
    <text evidence="1">The sequence shown here is derived from an EMBL/GenBank/DDBJ whole genome shotgun (WGS) entry which is preliminary data.</text>
</comment>
<dbReference type="Proteomes" id="UP000003900">
    <property type="component" value="Unassembled WGS sequence"/>
</dbReference>
<dbReference type="AlphaFoldDB" id="H3SNK8"/>
<dbReference type="InterPro" id="IPR050275">
    <property type="entry name" value="PGM_Phosphatase"/>
</dbReference>
<organism evidence="1 2">
    <name type="scientific">Paenibacillus dendritiformis C454</name>
    <dbReference type="NCBI Taxonomy" id="1131935"/>
    <lineage>
        <taxon>Bacteria</taxon>
        <taxon>Bacillati</taxon>
        <taxon>Bacillota</taxon>
        <taxon>Bacilli</taxon>
        <taxon>Bacillales</taxon>
        <taxon>Paenibacillaceae</taxon>
        <taxon>Paenibacillus</taxon>
    </lineage>
</organism>
<dbReference type="PATRIC" id="fig|1131935.3.peg.5360"/>
<name>H3SNK8_9BACL</name>
<evidence type="ECO:0000313" key="1">
    <source>
        <dbReference type="EMBL" id="EHQ59371.1"/>
    </source>
</evidence>
<dbReference type="GO" id="GO:0005737">
    <property type="term" value="C:cytoplasm"/>
    <property type="evidence" value="ECO:0007669"/>
    <property type="project" value="TreeGrafter"/>
</dbReference>
<dbReference type="Pfam" id="PF00300">
    <property type="entry name" value="His_Phos_1"/>
    <property type="match status" value="1"/>
</dbReference>
<accession>H3SNK8</accession>
<dbReference type="STRING" id="1131935.PDENDC454_25791"/>
<dbReference type="PANTHER" id="PTHR48100:SF59">
    <property type="entry name" value="ADENOSYLCOBALAMIN_ALPHA-RIBAZOLE PHOSPHATASE"/>
    <property type="match status" value="1"/>
</dbReference>
<dbReference type="OrthoDB" id="2185101at2"/>
<proteinExistence type="predicted"/>
<dbReference type="SUPFAM" id="SSF53254">
    <property type="entry name" value="Phosphoglycerate mutase-like"/>
    <property type="match status" value="1"/>
</dbReference>